<dbReference type="InterPro" id="IPR016024">
    <property type="entry name" value="ARM-type_fold"/>
</dbReference>
<feature type="region of interest" description="Disordered" evidence="4">
    <location>
        <begin position="394"/>
        <end position="414"/>
    </location>
</feature>
<dbReference type="InterPro" id="IPR032817">
    <property type="entry name" value="Mon2_C"/>
</dbReference>
<feature type="region of interest" description="Disordered" evidence="4">
    <location>
        <begin position="859"/>
        <end position="883"/>
    </location>
</feature>
<dbReference type="InterPro" id="IPR032691">
    <property type="entry name" value="Mon2/Sec7/BIG1-like_HUS"/>
</dbReference>
<reference evidence="8" key="1">
    <citation type="submission" date="2022-07" db="EMBL/GenBank/DDBJ databases">
        <title>Phylogenomic reconstructions and comparative analyses of Kickxellomycotina fungi.</title>
        <authorList>
            <person name="Reynolds N.K."/>
            <person name="Stajich J.E."/>
            <person name="Barry K."/>
            <person name="Grigoriev I.V."/>
            <person name="Crous P."/>
            <person name="Smith M.E."/>
        </authorList>
    </citation>
    <scope>NUCLEOTIDE SEQUENCE</scope>
    <source>
        <strain evidence="8">RSA 567</strain>
    </source>
</reference>
<dbReference type="Pfam" id="PF16206">
    <property type="entry name" value="Mon2_C"/>
    <property type="match status" value="1"/>
</dbReference>
<dbReference type="GO" id="GO:0015031">
    <property type="term" value="P:protein transport"/>
    <property type="evidence" value="ECO:0007669"/>
    <property type="project" value="UniProtKB-KW"/>
</dbReference>
<accession>A0A9W8E9H1</accession>
<dbReference type="Pfam" id="PF12783">
    <property type="entry name" value="Sec7-like_HUS"/>
    <property type="match status" value="1"/>
</dbReference>
<proteinExistence type="inferred from homology"/>
<evidence type="ECO:0000256" key="3">
    <source>
        <dbReference type="ARBA" id="ARBA00022927"/>
    </source>
</evidence>
<evidence type="ECO:0000259" key="7">
    <source>
        <dbReference type="Pfam" id="PF16213"/>
    </source>
</evidence>
<feature type="domain" description="Mon2/Sec7/BIG1-like dimerisation and cyclophilin-binding" evidence="7">
    <location>
        <begin position="1"/>
        <end position="97"/>
    </location>
</feature>
<evidence type="ECO:0000256" key="1">
    <source>
        <dbReference type="ARBA" id="ARBA00008144"/>
    </source>
</evidence>
<feature type="compositionally biased region" description="Low complexity" evidence="4">
    <location>
        <begin position="399"/>
        <end position="414"/>
    </location>
</feature>
<comment type="similarity">
    <text evidence="1">Belongs to the MON2 family.</text>
</comment>
<gene>
    <name evidence="8" type="primary">MON2</name>
    <name evidence="8" type="ORF">H4R34_002247</name>
</gene>
<dbReference type="InterPro" id="IPR032629">
    <property type="entry name" value="DCB_dom"/>
</dbReference>
<dbReference type="SUPFAM" id="SSF48371">
    <property type="entry name" value="ARM repeat"/>
    <property type="match status" value="1"/>
</dbReference>
<keyword evidence="9" id="KW-1185">Reference proteome</keyword>
<evidence type="ECO:0000259" key="6">
    <source>
        <dbReference type="Pfam" id="PF16206"/>
    </source>
</evidence>
<protein>
    <submittedName>
        <fullName evidence="8">Endocytosis and vacuole integrity protein</fullName>
    </submittedName>
</protein>
<feature type="region of interest" description="Disordered" evidence="4">
    <location>
        <begin position="535"/>
        <end position="560"/>
    </location>
</feature>
<dbReference type="Pfam" id="PF16213">
    <property type="entry name" value="DCB"/>
    <property type="match status" value="1"/>
</dbReference>
<dbReference type="Proteomes" id="UP001151582">
    <property type="component" value="Unassembled WGS sequence"/>
</dbReference>
<feature type="domain" description="Mon2/Sec7/BIG1-like HUS" evidence="5">
    <location>
        <begin position="125"/>
        <end position="277"/>
    </location>
</feature>
<sequence length="1992" mass="216068">MGCVQRLVTNAAVADASIPTILTMLGDVAALGVEIQLKILQVLLPLLSNYPNIHDQKLAQALQLCFRLHDSKIAVVNNTAAATLRQLVILVFEKVAKQPASSPVTSPPLPEAATETAVSSPNSTVQDAVNVFTDLCLLTGDTTPTFIQISGLARTFGLELLESILTYHYSVFHTHSALAILLKKHLCPAVIKLFSEATDFPSIMRLMRLFFISFKRLRLLIPIECEIYFSMMVKYLEPDHPMWHRVLTMEVFRGMCADSSLLRFLYQEYDQRAKAKPVYQDMIAAIARIATEKPASIGIATASAAAHDGTNAAPAPLSPADLAHAEPTDTSVLSGTSAMLKIQCLDQLDKVDPPTMPDAYLFYLCLVSLAAVAESMANAGLPLITASQTIPSHASQSLTSPKSPTKTTSPNKPTDGACTSGVVVSVLNPAIDWATHPKAAILTIIRDMAQASWPGFLAAFSFYLTTRLDDVLFRRLMAAIQALIKLCGAFGLDTPRDAFLTSLCKHCLPLNVDKYHAIGESRRLSVSASPSMRTASFSSDTTLPPTKLPTAAKSSGSGASSTLNSIVTTLAAGKSHAPPRGVIPISQRNMACLQVLFHLAHYLGSSLGNAWYMVLLTLQQASELLPSPGPLIQCHGTREGSMVGSLASRQNSISSVDRRLMTDSDRNARTLTGSIRDKDLLAFYDSCHGLFDHAIAFPSTALLAYVRALCCLSCELSQIPFPACDATACQQMLEQGGVHRKVAVTERPSFALQYMNYLVVYNLSTLLQDDITQKSSTSGTPPTPFGLIMAHLIDMATSPTAPSTHRLQGCEAIAEVAEVALTAIDWSTVGVLEANHIQAIQCRVLTPLAQVVLPTVDPSARTSERTQAAVASPNQPEPTTPPAMESVAVPSWPTGFQEVPQLALETLNRILHSAGHSMASEAWTVAFGMLALGNDLPMGWADVDSAEYALNNTVEHFIRQVAYESVANASVFSATPFNTNPQFTGLVRHAFGCLQLICTDFLAILPTQCLARCIHLLGCFGRQRNDVNVALTAIGLFWNISDYLQARHTATESASASEVLPAAKAPPNRLLAEPTLANELHPSLRAKFWMLLLQRLALLCVDPRPEVRHGANRTLYRTLDLNGQALTPANWQSVFWYILFPTAKAILRCRQGPSEPEATDAWGCLNATDLCVRVGDDTTLELSTELDLGKAITKPALSPPLQTTANDVEATTATSTKAWDETVALTATGLCKVVHTYCLIPVVANHNTGTPLGNSTTAELTQSLAFQFYPIWRWALGYIETCFTALADNKLGMEFATVGLQCLRTLLTVTDVAFPITVSSNSASFAMVWPWWQCAWQTWITIGSILVGAPDVRLPALPDHESLVSLAWVDEAHLLVLNQSAPRFEVSPRNPDAKTDGMANIGCTQDILASHLELVFTLFTFPVLDAATLTLNVAASRVIDLVLVHPRTHLTPLLAVTKAVVFCEHAPLHAPDEHQLSLTQAVAVRIWRAMSDQLSQPANDPRQQTAYDSAIAELLIDWLNYLAAPCAAADPFVLGHVDESWTPSFVSTLLATDPPPASPQQQCLRHFAQLQQRLYPDLFPATFDPAPTPGSPTTNQPRRQAQLVRSDAKYSRKTYAPTYVALAVAVLRRMLTSLTTDAAPYLPHLLASDTILQITATFRFLMMLQTVLKAPMTVNNPPFALNLFDTTVPGQAASTVGAIPFSRLLAWAVLTITNCILPFFPQLPEPAIPSYVAKVWAELFTTASTYLFGASAMDNAAIGHETLSIAVMTIPPPLSQRPKGQALASFDIQWLVVFLQSTLKHCSGSQCLTAREYASLVQLLWRGATLFPTTADDMGPALPSEPISVERELLAWTCLGFLFMLSDPHPTEFPDAAPQALAGQATAALITHSRARLQAYVADLPSLGKCPMPRLREEELSFLLSRLSVLELRDDVDLPAMPLASPLSSPKVQANRHLLLLYPYLCQAVLSSSPRIVPLIHQCLDRVGQTWLPPNA</sequence>
<organism evidence="8 9">
    <name type="scientific">Dimargaris verticillata</name>
    <dbReference type="NCBI Taxonomy" id="2761393"/>
    <lineage>
        <taxon>Eukaryota</taxon>
        <taxon>Fungi</taxon>
        <taxon>Fungi incertae sedis</taxon>
        <taxon>Zoopagomycota</taxon>
        <taxon>Kickxellomycotina</taxon>
        <taxon>Dimargaritomycetes</taxon>
        <taxon>Dimargaritales</taxon>
        <taxon>Dimargaritaceae</taxon>
        <taxon>Dimargaris</taxon>
    </lineage>
</organism>
<evidence type="ECO:0000259" key="5">
    <source>
        <dbReference type="Pfam" id="PF12783"/>
    </source>
</evidence>
<comment type="caution">
    <text evidence="8">The sequence shown here is derived from an EMBL/GenBank/DDBJ whole genome shotgun (WGS) entry which is preliminary data.</text>
</comment>
<feature type="compositionally biased region" description="Low complexity" evidence="4">
    <location>
        <begin position="541"/>
        <end position="560"/>
    </location>
</feature>
<name>A0A9W8E9H1_9FUNG</name>
<feature type="domain" description="Mon2 C-terminal" evidence="6">
    <location>
        <begin position="999"/>
        <end position="1144"/>
    </location>
</feature>
<dbReference type="PANTHER" id="PTHR10663:SF333">
    <property type="entry name" value="PROTEIN MON2 HOMOLOG"/>
    <property type="match status" value="1"/>
</dbReference>
<dbReference type="OrthoDB" id="294853at2759"/>
<evidence type="ECO:0000313" key="8">
    <source>
        <dbReference type="EMBL" id="KAJ1980996.1"/>
    </source>
</evidence>
<keyword evidence="2" id="KW-0813">Transport</keyword>
<dbReference type="EMBL" id="JANBQB010000142">
    <property type="protein sequence ID" value="KAJ1980996.1"/>
    <property type="molecule type" value="Genomic_DNA"/>
</dbReference>
<evidence type="ECO:0000256" key="4">
    <source>
        <dbReference type="SAM" id="MobiDB-lite"/>
    </source>
</evidence>
<evidence type="ECO:0000313" key="9">
    <source>
        <dbReference type="Proteomes" id="UP001151582"/>
    </source>
</evidence>
<dbReference type="PANTHER" id="PTHR10663">
    <property type="entry name" value="GUANYL-NUCLEOTIDE EXCHANGE FACTOR"/>
    <property type="match status" value="1"/>
</dbReference>
<evidence type="ECO:0000256" key="2">
    <source>
        <dbReference type="ARBA" id="ARBA00022448"/>
    </source>
</evidence>
<keyword evidence="3" id="KW-0653">Protein transport</keyword>
<dbReference type="GO" id="GO:0005794">
    <property type="term" value="C:Golgi apparatus"/>
    <property type="evidence" value="ECO:0007669"/>
    <property type="project" value="UniProtKB-ARBA"/>
</dbReference>